<reference evidence="1 2" key="1">
    <citation type="submission" date="2016-10" db="EMBL/GenBank/DDBJ databases">
        <authorList>
            <person name="de Groot N.N."/>
        </authorList>
    </citation>
    <scope>NUCLEOTIDE SEQUENCE [LARGE SCALE GENOMIC DNA]</scope>
    <source>
        <strain evidence="1 2">DSM 8423</strain>
    </source>
</reference>
<gene>
    <name evidence="1" type="ORF">SAMN04489760_10848</name>
</gene>
<dbReference type="EMBL" id="FOBS01000008">
    <property type="protein sequence ID" value="SEM25579.1"/>
    <property type="molecule type" value="Genomic_DNA"/>
</dbReference>
<accession>A0A1H7WXJ1</accession>
<proteinExistence type="predicted"/>
<evidence type="ECO:0000313" key="2">
    <source>
        <dbReference type="Proteomes" id="UP000198744"/>
    </source>
</evidence>
<dbReference type="AlphaFoldDB" id="A0A1H7WXJ1"/>
<name>A0A1H7WXJ1_9BACT</name>
<protein>
    <submittedName>
        <fullName evidence="1">Uncharacterized protein</fullName>
    </submittedName>
</protein>
<organism evidence="1 2">
    <name type="scientific">Syntrophus gentianae</name>
    <dbReference type="NCBI Taxonomy" id="43775"/>
    <lineage>
        <taxon>Bacteria</taxon>
        <taxon>Pseudomonadati</taxon>
        <taxon>Thermodesulfobacteriota</taxon>
        <taxon>Syntrophia</taxon>
        <taxon>Syntrophales</taxon>
        <taxon>Syntrophaceae</taxon>
        <taxon>Syntrophus</taxon>
    </lineage>
</organism>
<evidence type="ECO:0000313" key="1">
    <source>
        <dbReference type="EMBL" id="SEM25579.1"/>
    </source>
</evidence>
<dbReference type="STRING" id="43775.SAMN04489760_10848"/>
<dbReference type="Proteomes" id="UP000198744">
    <property type="component" value="Unassembled WGS sequence"/>
</dbReference>
<keyword evidence="2" id="KW-1185">Reference proteome</keyword>
<sequence length="65" mass="7574">MDQTNLSGRKEFPRSRRKRLFGMTDSILSNMTVYLNPYQESDNNLSVEEAALFDVVNRAFNKRDS</sequence>